<accession>A0A1H9FZ02</accession>
<proteinExistence type="predicted"/>
<dbReference type="STRING" id="355243.SAMN03080615_01521"/>
<organism evidence="1 2">
    <name type="scientific">Amphritea atlantica</name>
    <dbReference type="NCBI Taxonomy" id="355243"/>
    <lineage>
        <taxon>Bacteria</taxon>
        <taxon>Pseudomonadati</taxon>
        <taxon>Pseudomonadota</taxon>
        <taxon>Gammaproteobacteria</taxon>
        <taxon>Oceanospirillales</taxon>
        <taxon>Oceanospirillaceae</taxon>
        <taxon>Amphritea</taxon>
    </lineage>
</organism>
<dbReference type="Proteomes" id="UP000198749">
    <property type="component" value="Unassembled WGS sequence"/>
</dbReference>
<dbReference type="EMBL" id="FOGB01000003">
    <property type="protein sequence ID" value="SEQ43132.1"/>
    <property type="molecule type" value="Genomic_DNA"/>
</dbReference>
<name>A0A1H9FZ02_9GAMM</name>
<reference evidence="2" key="1">
    <citation type="submission" date="2016-10" db="EMBL/GenBank/DDBJ databases">
        <authorList>
            <person name="Varghese N."/>
            <person name="Submissions S."/>
        </authorList>
    </citation>
    <scope>NUCLEOTIDE SEQUENCE [LARGE SCALE GENOMIC DNA]</scope>
    <source>
        <strain evidence="2">DSM 18887</strain>
    </source>
</reference>
<dbReference type="AlphaFoldDB" id="A0A1H9FZ02"/>
<protein>
    <submittedName>
        <fullName evidence="1">Uncharacterized protein</fullName>
    </submittedName>
</protein>
<evidence type="ECO:0000313" key="2">
    <source>
        <dbReference type="Proteomes" id="UP000198749"/>
    </source>
</evidence>
<evidence type="ECO:0000313" key="1">
    <source>
        <dbReference type="EMBL" id="SEQ43132.1"/>
    </source>
</evidence>
<gene>
    <name evidence="1" type="ORF">SAMN03080615_01521</name>
</gene>
<sequence>MAEQDLIHIWRGERVLLPERPQRCLYRLHCLRGSGLIRVMSRSRPYRLKSAQSMLIPADEVVTVSGSEDMVITLKPASDAEATKN</sequence>
<keyword evidence="2" id="KW-1185">Reference proteome</keyword>